<protein>
    <recommendedName>
        <fullName evidence="5">Ig-like domain-containing protein</fullName>
    </recommendedName>
</protein>
<dbReference type="InterPro" id="IPR036179">
    <property type="entry name" value="Ig-like_dom_sf"/>
</dbReference>
<evidence type="ECO:0000256" key="3">
    <source>
        <dbReference type="ARBA" id="ARBA00043265"/>
    </source>
</evidence>
<sequence length="233" mass="25923">MTVRLSVLLTVICLPCFYSQALESIPSTSVAKNPQEVLRLSCRGSGFGFSQYGMHWIRQPAGKALEWMGAIWYDASKTVYAKSVDGRIEITRDNSNSMAYLKLSNLKPEDSAVYYCAREHSDQSLLLLAAGSCVKCQQLTQPAFMSVDPGQTLTISCQVSYSVSSYHTSWIRQPAGKALEWMGVIWNDGSNAYASSVQGRIEITRDSSRNFVYLRLSAMKPEESAVYYCARNS</sequence>
<dbReference type="Proteomes" id="UP001352852">
    <property type="component" value="Unassembled WGS sequence"/>
</dbReference>
<dbReference type="InterPro" id="IPR013106">
    <property type="entry name" value="Ig_V-set"/>
</dbReference>
<dbReference type="SUPFAM" id="SSF48726">
    <property type="entry name" value="Immunoglobulin"/>
    <property type="match status" value="2"/>
</dbReference>
<dbReference type="PROSITE" id="PS50835">
    <property type="entry name" value="IG_LIKE"/>
    <property type="match status" value="2"/>
</dbReference>
<gene>
    <name evidence="6" type="ORF">CHARACLAT_018806</name>
</gene>
<reference evidence="6 7" key="1">
    <citation type="submission" date="2021-06" db="EMBL/GenBank/DDBJ databases">
        <authorList>
            <person name="Palmer J.M."/>
        </authorList>
    </citation>
    <scope>NUCLEOTIDE SEQUENCE [LARGE SCALE GENOMIC DNA]</scope>
    <source>
        <strain evidence="6 7">CL_MEX2019</strain>
        <tissue evidence="6">Muscle</tissue>
    </source>
</reference>
<dbReference type="InterPro" id="IPR050199">
    <property type="entry name" value="IgHV"/>
</dbReference>
<feature type="signal peptide" evidence="4">
    <location>
        <begin position="1"/>
        <end position="21"/>
    </location>
</feature>
<dbReference type="InterPro" id="IPR007110">
    <property type="entry name" value="Ig-like_dom"/>
</dbReference>
<dbReference type="SMART" id="SM00406">
    <property type="entry name" value="IGv"/>
    <property type="match status" value="2"/>
</dbReference>
<dbReference type="Gene3D" id="2.60.40.10">
    <property type="entry name" value="Immunoglobulins"/>
    <property type="match status" value="2"/>
</dbReference>
<evidence type="ECO:0000313" key="7">
    <source>
        <dbReference type="Proteomes" id="UP001352852"/>
    </source>
</evidence>
<keyword evidence="7" id="KW-1185">Reference proteome</keyword>
<dbReference type="EMBL" id="JAHUTJ010009863">
    <property type="protein sequence ID" value="MED6268105.1"/>
    <property type="molecule type" value="Genomic_DNA"/>
</dbReference>
<evidence type="ECO:0000256" key="2">
    <source>
        <dbReference type="ARBA" id="ARBA00023130"/>
    </source>
</evidence>
<proteinExistence type="predicted"/>
<keyword evidence="1" id="KW-0391">Immunity</keyword>
<name>A0ABU7D2B1_9TELE</name>
<dbReference type="InterPro" id="IPR013783">
    <property type="entry name" value="Ig-like_fold"/>
</dbReference>
<evidence type="ECO:0000313" key="6">
    <source>
        <dbReference type="EMBL" id="MED6268105.1"/>
    </source>
</evidence>
<feature type="domain" description="Ig-like" evidence="5">
    <location>
        <begin position="15"/>
        <end position="127"/>
    </location>
</feature>
<evidence type="ECO:0000256" key="4">
    <source>
        <dbReference type="SAM" id="SignalP"/>
    </source>
</evidence>
<feature type="chain" id="PRO_5046276112" description="Ig-like domain-containing protein" evidence="4">
    <location>
        <begin position="22"/>
        <end position="233"/>
    </location>
</feature>
<comment type="caution">
    <text evidence="6">The sequence shown here is derived from an EMBL/GenBank/DDBJ whole genome shotgun (WGS) entry which is preliminary data.</text>
</comment>
<evidence type="ECO:0000259" key="5">
    <source>
        <dbReference type="PROSITE" id="PS50835"/>
    </source>
</evidence>
<accession>A0ABU7D2B1</accession>
<feature type="domain" description="Ig-like" evidence="5">
    <location>
        <begin position="147"/>
        <end position="233"/>
    </location>
</feature>
<dbReference type="SMART" id="SM00409">
    <property type="entry name" value="IG"/>
    <property type="match status" value="2"/>
</dbReference>
<organism evidence="6 7">
    <name type="scientific">Characodon lateralis</name>
    <dbReference type="NCBI Taxonomy" id="208331"/>
    <lineage>
        <taxon>Eukaryota</taxon>
        <taxon>Metazoa</taxon>
        <taxon>Chordata</taxon>
        <taxon>Craniata</taxon>
        <taxon>Vertebrata</taxon>
        <taxon>Euteleostomi</taxon>
        <taxon>Actinopterygii</taxon>
        <taxon>Neopterygii</taxon>
        <taxon>Teleostei</taxon>
        <taxon>Neoteleostei</taxon>
        <taxon>Acanthomorphata</taxon>
        <taxon>Ovalentaria</taxon>
        <taxon>Atherinomorphae</taxon>
        <taxon>Cyprinodontiformes</taxon>
        <taxon>Goodeidae</taxon>
        <taxon>Characodon</taxon>
    </lineage>
</organism>
<keyword evidence="2" id="KW-1064">Adaptive immunity</keyword>
<keyword evidence="4" id="KW-0732">Signal</keyword>
<dbReference type="InterPro" id="IPR003599">
    <property type="entry name" value="Ig_sub"/>
</dbReference>
<dbReference type="Pfam" id="PF07686">
    <property type="entry name" value="V-set"/>
    <property type="match status" value="2"/>
</dbReference>
<evidence type="ECO:0000256" key="1">
    <source>
        <dbReference type="ARBA" id="ARBA00022859"/>
    </source>
</evidence>
<keyword evidence="3" id="KW-1280">Immunoglobulin</keyword>
<dbReference type="PANTHER" id="PTHR23266">
    <property type="entry name" value="IMMUNOGLOBULIN HEAVY CHAIN"/>
    <property type="match status" value="1"/>
</dbReference>